<reference evidence="3 4" key="1">
    <citation type="submission" date="2021-06" db="EMBL/GenBank/DDBJ databases">
        <authorList>
            <person name="Lu T."/>
            <person name="Wang Q."/>
            <person name="Han X."/>
        </authorList>
    </citation>
    <scope>NUCLEOTIDE SEQUENCE [LARGE SCALE GENOMIC DNA]</scope>
    <source>
        <strain evidence="3 4">LAM0050</strain>
    </source>
</reference>
<proteinExistence type="predicted"/>
<comment type="caution">
    <text evidence="3">The sequence shown here is derived from an EMBL/GenBank/DDBJ whole genome shotgun (WGS) entry which is preliminary data.</text>
</comment>
<feature type="signal peptide" evidence="1">
    <location>
        <begin position="1"/>
        <end position="27"/>
    </location>
</feature>
<evidence type="ECO:0000259" key="2">
    <source>
        <dbReference type="Pfam" id="PF03413"/>
    </source>
</evidence>
<dbReference type="PROSITE" id="PS51257">
    <property type="entry name" value="PROKAR_LIPOPROTEIN"/>
    <property type="match status" value="1"/>
</dbReference>
<dbReference type="Pfam" id="PF03413">
    <property type="entry name" value="PepSY"/>
    <property type="match status" value="1"/>
</dbReference>
<protein>
    <submittedName>
        <fullName evidence="3">PepSY domain-containing protein</fullName>
    </submittedName>
</protein>
<gene>
    <name evidence="3" type="ORF">KU392_08175</name>
</gene>
<evidence type="ECO:0000313" key="4">
    <source>
        <dbReference type="Proteomes" id="UP000722165"/>
    </source>
</evidence>
<dbReference type="InterPro" id="IPR025711">
    <property type="entry name" value="PepSY"/>
</dbReference>
<keyword evidence="4" id="KW-1185">Reference proteome</keyword>
<accession>A0ABS6NNK8</accession>
<feature type="domain" description="PepSY" evidence="2">
    <location>
        <begin position="49"/>
        <end position="113"/>
    </location>
</feature>
<dbReference type="RefSeq" id="WP_217735058.1">
    <property type="nucleotide sequence ID" value="NZ_JAHSPR010000005.1"/>
</dbReference>
<evidence type="ECO:0000313" key="3">
    <source>
        <dbReference type="EMBL" id="MBV4397222.1"/>
    </source>
</evidence>
<organism evidence="3 4">
    <name type="scientific">Advenella alkanexedens</name>
    <dbReference type="NCBI Taxonomy" id="1481665"/>
    <lineage>
        <taxon>Bacteria</taxon>
        <taxon>Pseudomonadati</taxon>
        <taxon>Pseudomonadota</taxon>
        <taxon>Betaproteobacteria</taxon>
        <taxon>Burkholderiales</taxon>
        <taxon>Alcaligenaceae</taxon>
    </lineage>
</organism>
<evidence type="ECO:0000256" key="1">
    <source>
        <dbReference type="SAM" id="SignalP"/>
    </source>
</evidence>
<dbReference type="EMBL" id="JAHSPR010000005">
    <property type="protein sequence ID" value="MBV4397222.1"/>
    <property type="molecule type" value="Genomic_DNA"/>
</dbReference>
<name>A0ABS6NNK8_9BURK</name>
<sequence length="126" mass="14253">MKGTRFYNGVLGGLLACTLLFSAHAYADSDDHERARQLLAEGKIMPLRTVLEKVEKEFGGQVVKIEFEHEDDHDDDDDDKGKSRWLYEIKLVQGSGQMLKLVIDAENGSILKKKGKKVYKNRQGND</sequence>
<dbReference type="Proteomes" id="UP000722165">
    <property type="component" value="Unassembled WGS sequence"/>
</dbReference>
<keyword evidence="1" id="KW-0732">Signal</keyword>
<feature type="chain" id="PRO_5047016360" evidence="1">
    <location>
        <begin position="28"/>
        <end position="126"/>
    </location>
</feature>